<dbReference type="SMART" id="SM00248">
    <property type="entry name" value="ANK"/>
    <property type="match status" value="3"/>
</dbReference>
<evidence type="ECO:0000313" key="5">
    <source>
        <dbReference type="Proteomes" id="UP001341281"/>
    </source>
</evidence>
<evidence type="ECO:0000256" key="2">
    <source>
        <dbReference type="ARBA" id="ARBA00023043"/>
    </source>
</evidence>
<dbReference type="PANTHER" id="PTHR24173:SF74">
    <property type="entry name" value="ANKYRIN REPEAT DOMAIN-CONTAINING PROTEIN 16"/>
    <property type="match status" value="1"/>
</dbReference>
<evidence type="ECO:0000313" key="4">
    <source>
        <dbReference type="EMBL" id="WVZ53753.1"/>
    </source>
</evidence>
<dbReference type="Gene3D" id="1.25.40.20">
    <property type="entry name" value="Ankyrin repeat-containing domain"/>
    <property type="match status" value="1"/>
</dbReference>
<evidence type="ECO:0000256" key="1">
    <source>
        <dbReference type="ARBA" id="ARBA00022737"/>
    </source>
</evidence>
<dbReference type="Pfam" id="PF00023">
    <property type="entry name" value="Ank"/>
    <property type="match status" value="1"/>
</dbReference>
<dbReference type="AlphaFoldDB" id="A0AAQ3SEZ6"/>
<gene>
    <name evidence="4" type="ORF">U9M48_004654</name>
</gene>
<dbReference type="InterPro" id="IPR002110">
    <property type="entry name" value="Ankyrin_rpt"/>
</dbReference>
<evidence type="ECO:0000256" key="3">
    <source>
        <dbReference type="PROSITE-ProRule" id="PRU00023"/>
    </source>
</evidence>
<dbReference type="PANTHER" id="PTHR24173">
    <property type="entry name" value="ANKYRIN REPEAT CONTAINING"/>
    <property type="match status" value="1"/>
</dbReference>
<organism evidence="4 5">
    <name type="scientific">Paspalum notatum var. saurae</name>
    <dbReference type="NCBI Taxonomy" id="547442"/>
    <lineage>
        <taxon>Eukaryota</taxon>
        <taxon>Viridiplantae</taxon>
        <taxon>Streptophyta</taxon>
        <taxon>Embryophyta</taxon>
        <taxon>Tracheophyta</taxon>
        <taxon>Spermatophyta</taxon>
        <taxon>Magnoliopsida</taxon>
        <taxon>Liliopsida</taxon>
        <taxon>Poales</taxon>
        <taxon>Poaceae</taxon>
        <taxon>PACMAD clade</taxon>
        <taxon>Panicoideae</taxon>
        <taxon>Andropogonodae</taxon>
        <taxon>Paspaleae</taxon>
        <taxon>Paspalinae</taxon>
        <taxon>Paspalum</taxon>
    </lineage>
</organism>
<keyword evidence="2 3" id="KW-0040">ANK repeat</keyword>
<dbReference type="Pfam" id="PF12796">
    <property type="entry name" value="Ank_2"/>
    <property type="match status" value="1"/>
</dbReference>
<dbReference type="SUPFAM" id="SSF48403">
    <property type="entry name" value="Ankyrin repeat"/>
    <property type="match status" value="1"/>
</dbReference>
<dbReference type="PROSITE" id="PS50297">
    <property type="entry name" value="ANK_REP_REGION"/>
    <property type="match status" value="1"/>
</dbReference>
<accession>A0AAQ3SEZ6</accession>
<keyword evidence="1" id="KW-0677">Repeat</keyword>
<sequence length="133" mass="13852">MPPLTAEPPGVQTPLMLAAMHGKIDCAQRLLDAGANILMFNSVHARTCLHHAAYSGHVDCLQAILSAAQTTPVADSWLGRGLAQFVNIRDDHGATPLHLAARQGRPGCLQGIGSSIASSSFGQASLSAGFRVN</sequence>
<proteinExistence type="predicted"/>
<dbReference type="InterPro" id="IPR036770">
    <property type="entry name" value="Ankyrin_rpt-contain_sf"/>
</dbReference>
<keyword evidence="5" id="KW-1185">Reference proteome</keyword>
<dbReference type="PROSITE" id="PS50088">
    <property type="entry name" value="ANK_REPEAT"/>
    <property type="match status" value="1"/>
</dbReference>
<dbReference type="Proteomes" id="UP001341281">
    <property type="component" value="Chromosome 01"/>
</dbReference>
<protein>
    <submittedName>
        <fullName evidence="4">Uncharacterized protein</fullName>
    </submittedName>
</protein>
<dbReference type="EMBL" id="CP144745">
    <property type="protein sequence ID" value="WVZ53753.1"/>
    <property type="molecule type" value="Genomic_DNA"/>
</dbReference>
<feature type="repeat" description="ANK" evidence="3">
    <location>
        <begin position="10"/>
        <end position="42"/>
    </location>
</feature>
<name>A0AAQ3SEZ6_PASNO</name>
<reference evidence="4 5" key="1">
    <citation type="submission" date="2024-02" db="EMBL/GenBank/DDBJ databases">
        <title>High-quality chromosome-scale genome assembly of Pensacola bahiagrass (Paspalum notatum Flugge var. saurae).</title>
        <authorList>
            <person name="Vega J.M."/>
            <person name="Podio M."/>
            <person name="Orjuela J."/>
            <person name="Siena L.A."/>
            <person name="Pessino S.C."/>
            <person name="Combes M.C."/>
            <person name="Mariac C."/>
            <person name="Albertini E."/>
            <person name="Pupilli F."/>
            <person name="Ortiz J.P.A."/>
            <person name="Leblanc O."/>
        </authorList>
    </citation>
    <scope>NUCLEOTIDE SEQUENCE [LARGE SCALE GENOMIC DNA]</scope>
    <source>
        <strain evidence="4">R1</strain>
        <tissue evidence="4">Leaf</tissue>
    </source>
</reference>